<name>A0A5N6U9F0_ASPAV</name>
<dbReference type="Proteomes" id="UP000325780">
    <property type="component" value="Unassembled WGS sequence"/>
</dbReference>
<dbReference type="OrthoDB" id="4499508at2759"/>
<reference evidence="2 3" key="1">
    <citation type="submission" date="2019-04" db="EMBL/GenBank/DDBJ databases">
        <title>Friends and foes A comparative genomics study of 23 Aspergillus species from section Flavi.</title>
        <authorList>
            <consortium name="DOE Joint Genome Institute"/>
            <person name="Kjaerbolling I."/>
            <person name="Vesth T."/>
            <person name="Frisvad J.C."/>
            <person name="Nybo J.L."/>
            <person name="Theobald S."/>
            <person name="Kildgaard S."/>
            <person name="Isbrandt T."/>
            <person name="Kuo A."/>
            <person name="Sato A."/>
            <person name="Lyhne E.K."/>
            <person name="Kogle M.E."/>
            <person name="Wiebenga A."/>
            <person name="Kun R.S."/>
            <person name="Lubbers R.J."/>
            <person name="Makela M.R."/>
            <person name="Barry K."/>
            <person name="Chovatia M."/>
            <person name="Clum A."/>
            <person name="Daum C."/>
            <person name="Haridas S."/>
            <person name="He G."/>
            <person name="LaButti K."/>
            <person name="Lipzen A."/>
            <person name="Mondo S."/>
            <person name="Riley R."/>
            <person name="Salamov A."/>
            <person name="Simmons B.A."/>
            <person name="Magnuson J.K."/>
            <person name="Henrissat B."/>
            <person name="Mortensen U.H."/>
            <person name="Larsen T.O."/>
            <person name="Devries R.P."/>
            <person name="Grigoriev I.V."/>
            <person name="Machida M."/>
            <person name="Baker S.E."/>
            <person name="Andersen M.R."/>
        </authorList>
    </citation>
    <scope>NUCLEOTIDE SEQUENCE [LARGE SCALE GENOMIC DNA]</scope>
    <source>
        <strain evidence="2 3">IBT 18842</strain>
    </source>
</reference>
<organism evidence="2 3">
    <name type="scientific">Aspergillus avenaceus</name>
    <dbReference type="NCBI Taxonomy" id="36643"/>
    <lineage>
        <taxon>Eukaryota</taxon>
        <taxon>Fungi</taxon>
        <taxon>Dikarya</taxon>
        <taxon>Ascomycota</taxon>
        <taxon>Pezizomycotina</taxon>
        <taxon>Eurotiomycetes</taxon>
        <taxon>Eurotiomycetidae</taxon>
        <taxon>Eurotiales</taxon>
        <taxon>Aspergillaceae</taxon>
        <taxon>Aspergillus</taxon>
        <taxon>Aspergillus subgen. Circumdati</taxon>
    </lineage>
</organism>
<evidence type="ECO:0000256" key="1">
    <source>
        <dbReference type="SAM" id="MobiDB-lite"/>
    </source>
</evidence>
<accession>A0A5N6U9F0</accession>
<evidence type="ECO:0000313" key="3">
    <source>
        <dbReference type="Proteomes" id="UP000325780"/>
    </source>
</evidence>
<dbReference type="AlphaFoldDB" id="A0A5N6U9F0"/>
<gene>
    <name evidence="2" type="ORF">BDV25DRAFT_146898</name>
</gene>
<proteinExistence type="predicted"/>
<feature type="compositionally biased region" description="Low complexity" evidence="1">
    <location>
        <begin position="1"/>
        <end position="16"/>
    </location>
</feature>
<evidence type="ECO:0000313" key="2">
    <source>
        <dbReference type="EMBL" id="KAE8155049.1"/>
    </source>
</evidence>
<dbReference type="EMBL" id="ML742025">
    <property type="protein sequence ID" value="KAE8155049.1"/>
    <property type="molecule type" value="Genomic_DNA"/>
</dbReference>
<feature type="region of interest" description="Disordered" evidence="1">
    <location>
        <begin position="1"/>
        <end position="38"/>
    </location>
</feature>
<feature type="compositionally biased region" description="Basic and acidic residues" evidence="1">
    <location>
        <begin position="20"/>
        <end position="36"/>
    </location>
</feature>
<keyword evidence="3" id="KW-1185">Reference proteome</keyword>
<sequence>MSKTSTTTTTSPSSSSQDSQDIHKPNDPDTMSRYRECPSWMDPYYVNERLKDREGHRRRIGDVIKDVEGVLGTVLEDR</sequence>
<protein>
    <submittedName>
        <fullName evidence="2">Uncharacterized protein</fullName>
    </submittedName>
</protein>